<proteinExistence type="predicted"/>
<evidence type="ECO:0000256" key="3">
    <source>
        <dbReference type="ARBA" id="ARBA00023242"/>
    </source>
</evidence>
<evidence type="ECO:0000259" key="6">
    <source>
        <dbReference type="Pfam" id="PF08573"/>
    </source>
</evidence>
<feature type="region of interest" description="Disordered" evidence="5">
    <location>
        <begin position="153"/>
        <end position="259"/>
    </location>
</feature>
<feature type="compositionally biased region" description="Basic and acidic residues" evidence="5">
    <location>
        <begin position="482"/>
        <end position="499"/>
    </location>
</feature>
<feature type="compositionally biased region" description="Polar residues" evidence="5">
    <location>
        <begin position="538"/>
        <end position="583"/>
    </location>
</feature>
<feature type="region of interest" description="Disordered" evidence="5">
    <location>
        <begin position="341"/>
        <end position="374"/>
    </location>
</feature>
<feature type="compositionally biased region" description="Polar residues" evidence="5">
    <location>
        <begin position="197"/>
        <end position="221"/>
    </location>
</feature>
<keyword evidence="2" id="KW-0227">DNA damage</keyword>
<feature type="compositionally biased region" description="Basic and acidic residues" evidence="5">
    <location>
        <begin position="159"/>
        <end position="187"/>
    </location>
</feature>
<dbReference type="RefSeq" id="XP_033384961.1">
    <property type="nucleotide sequence ID" value="XM_033533908.1"/>
</dbReference>
<dbReference type="InterPro" id="IPR013882">
    <property type="entry name" value="Ctp1_C"/>
</dbReference>
<feature type="coiled-coil region" evidence="4">
    <location>
        <begin position="750"/>
        <end position="777"/>
    </location>
</feature>
<evidence type="ECO:0000256" key="2">
    <source>
        <dbReference type="ARBA" id="ARBA00022763"/>
    </source>
</evidence>
<dbReference type="GO" id="GO:0006281">
    <property type="term" value="P:DNA repair"/>
    <property type="evidence" value="ECO:0007669"/>
    <property type="project" value="InterPro"/>
</dbReference>
<evidence type="ECO:0000313" key="7">
    <source>
        <dbReference type="EMBL" id="KAF2016622.1"/>
    </source>
</evidence>
<reference evidence="7" key="1">
    <citation type="journal article" date="2020" name="Stud. Mycol.">
        <title>101 Dothideomycetes genomes: a test case for predicting lifestyles and emergence of pathogens.</title>
        <authorList>
            <person name="Haridas S."/>
            <person name="Albert R."/>
            <person name="Binder M."/>
            <person name="Bloem J."/>
            <person name="Labutti K."/>
            <person name="Salamov A."/>
            <person name="Andreopoulos B."/>
            <person name="Baker S."/>
            <person name="Barry K."/>
            <person name="Bills G."/>
            <person name="Bluhm B."/>
            <person name="Cannon C."/>
            <person name="Castanera R."/>
            <person name="Culley D."/>
            <person name="Daum C."/>
            <person name="Ezra D."/>
            <person name="Gonzalez J."/>
            <person name="Henrissat B."/>
            <person name="Kuo A."/>
            <person name="Liang C."/>
            <person name="Lipzen A."/>
            <person name="Lutzoni F."/>
            <person name="Magnuson J."/>
            <person name="Mondo S."/>
            <person name="Nolan M."/>
            <person name="Ohm R."/>
            <person name="Pangilinan J."/>
            <person name="Park H.-J."/>
            <person name="Ramirez L."/>
            <person name="Alfaro M."/>
            <person name="Sun H."/>
            <person name="Tritt A."/>
            <person name="Yoshinaga Y."/>
            <person name="Zwiers L.-H."/>
            <person name="Turgeon B."/>
            <person name="Goodwin S."/>
            <person name="Spatafora J."/>
            <person name="Crous P."/>
            <person name="Grigoriev I."/>
        </authorList>
    </citation>
    <scope>NUCLEOTIDE SEQUENCE</scope>
    <source>
        <strain evidence="7">CBS 175.79</strain>
    </source>
</reference>
<gene>
    <name evidence="7" type="ORF">BU24DRAFT_492679</name>
</gene>
<feature type="region of interest" description="Disordered" evidence="5">
    <location>
        <begin position="722"/>
        <end position="742"/>
    </location>
</feature>
<feature type="domain" description="DNA endonuclease activator Ctp1 C-terminal" evidence="6">
    <location>
        <begin position="643"/>
        <end position="751"/>
    </location>
</feature>
<keyword evidence="8" id="KW-1185">Reference proteome</keyword>
<keyword evidence="3" id="KW-0539">Nucleus</keyword>
<dbReference type="AlphaFoldDB" id="A0A6A5XTU9"/>
<organism evidence="7 8">
    <name type="scientific">Aaosphaeria arxii CBS 175.79</name>
    <dbReference type="NCBI Taxonomy" id="1450172"/>
    <lineage>
        <taxon>Eukaryota</taxon>
        <taxon>Fungi</taxon>
        <taxon>Dikarya</taxon>
        <taxon>Ascomycota</taxon>
        <taxon>Pezizomycotina</taxon>
        <taxon>Dothideomycetes</taxon>
        <taxon>Pleosporomycetidae</taxon>
        <taxon>Pleosporales</taxon>
        <taxon>Pleosporales incertae sedis</taxon>
        <taxon>Aaosphaeria</taxon>
    </lineage>
</organism>
<feature type="region of interest" description="Disordered" evidence="5">
    <location>
        <begin position="536"/>
        <end position="615"/>
    </location>
</feature>
<keyword evidence="4" id="KW-0175">Coiled coil</keyword>
<comment type="subcellular location">
    <subcellularLocation>
        <location evidence="1">Nucleus</location>
    </subcellularLocation>
</comment>
<dbReference type="GeneID" id="54291305"/>
<dbReference type="GO" id="GO:0005634">
    <property type="term" value="C:nucleus"/>
    <property type="evidence" value="ECO:0007669"/>
    <property type="project" value="UniProtKB-SubCell"/>
</dbReference>
<feature type="coiled-coil region" evidence="4">
    <location>
        <begin position="55"/>
        <end position="82"/>
    </location>
</feature>
<dbReference type="EMBL" id="ML978069">
    <property type="protein sequence ID" value="KAF2016622.1"/>
    <property type="molecule type" value="Genomic_DNA"/>
</dbReference>
<dbReference type="Proteomes" id="UP000799778">
    <property type="component" value="Unassembled WGS sequence"/>
</dbReference>
<evidence type="ECO:0000256" key="1">
    <source>
        <dbReference type="ARBA" id="ARBA00004123"/>
    </source>
</evidence>
<dbReference type="Pfam" id="PF08573">
    <property type="entry name" value="SAE2"/>
    <property type="match status" value="1"/>
</dbReference>
<feature type="region of interest" description="Disordered" evidence="5">
    <location>
        <begin position="432"/>
        <end position="499"/>
    </location>
</feature>
<protein>
    <submittedName>
        <fullName evidence="7">SAE2-domain-containing protein</fullName>
    </submittedName>
</protein>
<evidence type="ECO:0000313" key="8">
    <source>
        <dbReference type="Proteomes" id="UP000799778"/>
    </source>
</evidence>
<sequence>MASRPTWLEEQKSRLNDGVRSLERVTDEVIQSFAAELKGREETLLNDMKKGDEQRQILSDRLNEEIAKNRKLEAQNGRLRRHITDVDPDFLLATTEDDSDVTGPIQSIAEERLVDKYNNLHQLYQENMQRLKYLERKNVAVMQKNREMKESVRAWQQYSERHHDKQRRKSLEETKIKRSASEIRDSENNLDAIRTKTGPSENGTNQQNIRPKPSSPISANNPPGADLSETPECALRSHSQFQGDGFGPLPSSPSAPFEEQLDQNPVEPLLHDTGMMDATDRRTMGFIEERCTRISSSQTTEDDIAADHRIEVSRPMLEDDDDLPQVVSERSLKRKRAPIANTDEPYGKCASDGSMKRPHKIKEEPRSSPPLPDLTHILTRNETLDLDVPGPTVIATPHHRQKFQVGAIAGLHSQRSSSVPLIKEEDTGTRTTGIVPQARTGPRRIDNDGASGRGHSEPSQVAPMASRALRTLDPNARNSPVVEKDFKRRKSDQRARDNERYRILAESGTERLPGNENNERLTPSMARARFNNRMKNLRTPSKGANNSLDSPVSRVTGTYTEQLPTPPSTLSRGGNRNELTPASRTGLGSAARPTGPSVWPTPRNGFAPRTTAQSPLRTKALSELKLSDFKANPTYNQGYSYPFTETVRNRADRACLSGCTRPECCGSAFRIMAEAAPPLSSSQEEDLLRDNLGDAYDDTRLTQMSAEERRELVLQARTRQMANKHGKHRQAYERPKSPPGFWRIDFPTTQEEIEDRERAVQMEREQIQERRAEAMRKGGKWIFRDE</sequence>
<name>A0A6A5XTU9_9PLEO</name>
<evidence type="ECO:0000256" key="5">
    <source>
        <dbReference type="SAM" id="MobiDB-lite"/>
    </source>
</evidence>
<evidence type="ECO:0000256" key="4">
    <source>
        <dbReference type="SAM" id="Coils"/>
    </source>
</evidence>
<accession>A0A6A5XTU9</accession>
<dbReference type="OrthoDB" id="5801062at2759"/>